<organism evidence="9 10">
    <name type="scientific">Bacillus bruguierae</name>
    <dbReference type="NCBI Taxonomy" id="3127667"/>
    <lineage>
        <taxon>Bacteria</taxon>
        <taxon>Bacillati</taxon>
        <taxon>Bacillota</taxon>
        <taxon>Bacilli</taxon>
        <taxon>Bacillales</taxon>
        <taxon>Bacillaceae</taxon>
        <taxon>Bacillus</taxon>
    </lineage>
</organism>
<name>A0ABU8FFS5_9BACI</name>
<evidence type="ECO:0000256" key="1">
    <source>
        <dbReference type="ARBA" id="ARBA00004162"/>
    </source>
</evidence>
<protein>
    <submittedName>
        <fullName evidence="9">Anti-sigma factor domain-containing protein</fullName>
    </submittedName>
</protein>
<dbReference type="InterPro" id="IPR055431">
    <property type="entry name" value="RsgI_M"/>
</dbReference>
<feature type="region of interest" description="Disordered" evidence="6">
    <location>
        <begin position="212"/>
        <end position="354"/>
    </location>
</feature>
<evidence type="ECO:0000313" key="9">
    <source>
        <dbReference type="EMBL" id="MEI4801538.1"/>
    </source>
</evidence>
<feature type="compositionally biased region" description="Low complexity" evidence="6">
    <location>
        <begin position="239"/>
        <end position="257"/>
    </location>
</feature>
<keyword evidence="10" id="KW-1185">Reference proteome</keyword>
<dbReference type="EMBL" id="JBAWSX010000004">
    <property type="protein sequence ID" value="MEI4801538.1"/>
    <property type="molecule type" value="Genomic_DNA"/>
</dbReference>
<feature type="compositionally biased region" description="Basic and acidic residues" evidence="6">
    <location>
        <begin position="258"/>
        <end position="270"/>
    </location>
</feature>
<sequence>MNKGIVMDIRKRSIVVLTPDGEFINCKKKSNSYIIGQEIVFHEQEKRQVTFSVPSILKPALLIFACFLCVFLFVFNQPEEKALAYVSIDINPSLEVSVTKDLRVTELRACNEDGRRILKEIKRWKNEPLQDVVRAIVKQSKEDGYLTSEKQVMLTSVAKEKSLEPQLQKAMQELKREYDTQHVTVIYQESTMQIRENAQKAGVSTGIYLKQENEKKKSPASPAPSQVQEEQHPEVHSQPDSSPNSDSPSNSSSSVQQERSEPKERQEKEQQQPARVQQPQPERNNGHREENNDKEQKKEDKEQKNENKEQRKEQKKEYQEQKKEQKDYEKEQKKEEKQGNSSKHDEKEKGKHDK</sequence>
<keyword evidence="4 7" id="KW-1133">Transmembrane helix</keyword>
<evidence type="ECO:0000256" key="6">
    <source>
        <dbReference type="SAM" id="MobiDB-lite"/>
    </source>
</evidence>
<keyword evidence="3 7" id="KW-0812">Transmembrane</keyword>
<comment type="caution">
    <text evidence="9">The sequence shown here is derived from an EMBL/GenBank/DDBJ whole genome shotgun (WGS) entry which is preliminary data.</text>
</comment>
<dbReference type="Pfam" id="PF12791">
    <property type="entry name" value="RsgI_N"/>
    <property type="match status" value="1"/>
</dbReference>
<gene>
    <name evidence="9" type="ORF">WAZ07_09395</name>
</gene>
<feature type="compositionally biased region" description="Low complexity" evidence="6">
    <location>
        <begin position="271"/>
        <end position="282"/>
    </location>
</feature>
<proteinExistence type="predicted"/>
<feature type="transmembrane region" description="Helical" evidence="7">
    <location>
        <begin position="56"/>
        <end position="75"/>
    </location>
</feature>
<evidence type="ECO:0000256" key="2">
    <source>
        <dbReference type="ARBA" id="ARBA00022475"/>
    </source>
</evidence>
<evidence type="ECO:0000256" key="5">
    <source>
        <dbReference type="ARBA" id="ARBA00023136"/>
    </source>
</evidence>
<evidence type="ECO:0000256" key="3">
    <source>
        <dbReference type="ARBA" id="ARBA00022692"/>
    </source>
</evidence>
<accession>A0ABU8FFS5</accession>
<keyword evidence="5 7" id="KW-0472">Membrane</keyword>
<keyword evidence="2" id="KW-1003">Cell membrane</keyword>
<evidence type="ECO:0000259" key="8">
    <source>
        <dbReference type="PROSITE" id="PS51849"/>
    </source>
</evidence>
<dbReference type="PROSITE" id="PS51849">
    <property type="entry name" value="RSGI_N"/>
    <property type="match status" value="1"/>
</dbReference>
<evidence type="ECO:0000256" key="4">
    <source>
        <dbReference type="ARBA" id="ARBA00022989"/>
    </source>
</evidence>
<evidence type="ECO:0000256" key="7">
    <source>
        <dbReference type="SAM" id="Phobius"/>
    </source>
</evidence>
<evidence type="ECO:0000313" key="10">
    <source>
        <dbReference type="Proteomes" id="UP001372526"/>
    </source>
</evidence>
<reference evidence="9 10" key="1">
    <citation type="submission" date="2024-01" db="EMBL/GenBank/DDBJ databases">
        <title>Seven novel Bacillus-like species.</title>
        <authorList>
            <person name="Liu G."/>
        </authorList>
    </citation>
    <scope>NUCLEOTIDE SEQUENCE [LARGE SCALE GENOMIC DNA]</scope>
    <source>
        <strain evidence="9 10">FJAT-51639</strain>
    </source>
</reference>
<dbReference type="Proteomes" id="UP001372526">
    <property type="component" value="Unassembled WGS sequence"/>
</dbReference>
<dbReference type="RefSeq" id="WP_336472213.1">
    <property type="nucleotide sequence ID" value="NZ_JBAWSX010000004.1"/>
</dbReference>
<feature type="domain" description="RsgI N-terminal anti-sigma" evidence="8">
    <location>
        <begin position="2"/>
        <end position="50"/>
    </location>
</feature>
<feature type="compositionally biased region" description="Basic and acidic residues" evidence="6">
    <location>
        <begin position="284"/>
        <end position="354"/>
    </location>
</feature>
<dbReference type="Pfam" id="PF23750">
    <property type="entry name" value="RsgI_M"/>
    <property type="match status" value="1"/>
</dbReference>
<comment type="subcellular location">
    <subcellularLocation>
        <location evidence="1">Cell membrane</location>
        <topology evidence="1">Single-pass membrane protein</topology>
    </subcellularLocation>
</comment>
<dbReference type="InterPro" id="IPR024449">
    <property type="entry name" value="Anti-sigma_RsgI_N"/>
</dbReference>